<feature type="transmembrane region" description="Helical" evidence="1">
    <location>
        <begin position="274"/>
        <end position="292"/>
    </location>
</feature>
<dbReference type="AlphaFoldDB" id="A0A653E7A9"/>
<feature type="transmembrane region" description="Helical" evidence="1">
    <location>
        <begin position="70"/>
        <end position="88"/>
    </location>
</feature>
<accession>A0A653E7A9</accession>
<organism evidence="2">
    <name type="scientific">Pseudomonas marincola</name>
    <dbReference type="NCBI Taxonomy" id="437900"/>
    <lineage>
        <taxon>Bacteria</taxon>
        <taxon>Pseudomonadati</taxon>
        <taxon>Pseudomonadota</taxon>
        <taxon>Gammaproteobacteria</taxon>
        <taxon>Pseudomonadales</taxon>
        <taxon>Pseudomonadaceae</taxon>
        <taxon>Pseudomonas</taxon>
    </lineage>
</organism>
<gene>
    <name evidence="2" type="ORF">PMYSY11_3464</name>
</gene>
<feature type="transmembrane region" description="Helical" evidence="1">
    <location>
        <begin position="136"/>
        <end position="158"/>
    </location>
</feature>
<dbReference type="Pfam" id="PF14897">
    <property type="entry name" value="EpsG"/>
    <property type="match status" value="1"/>
</dbReference>
<evidence type="ECO:0008006" key="3">
    <source>
        <dbReference type="Google" id="ProtNLM"/>
    </source>
</evidence>
<keyword evidence="1" id="KW-0472">Membrane</keyword>
<evidence type="ECO:0000313" key="2">
    <source>
        <dbReference type="EMBL" id="VEV98508.1"/>
    </source>
</evidence>
<keyword evidence="1" id="KW-0812">Transmembrane</keyword>
<feature type="transmembrane region" description="Helical" evidence="1">
    <location>
        <begin position="210"/>
        <end position="230"/>
    </location>
</feature>
<evidence type="ECO:0000256" key="1">
    <source>
        <dbReference type="SAM" id="Phobius"/>
    </source>
</evidence>
<feature type="transmembrane region" description="Helical" evidence="1">
    <location>
        <begin position="100"/>
        <end position="130"/>
    </location>
</feature>
<proteinExistence type="predicted"/>
<feature type="transmembrane region" description="Helical" evidence="1">
    <location>
        <begin position="170"/>
        <end position="190"/>
    </location>
</feature>
<protein>
    <recommendedName>
        <fullName evidence="3">EpsG family protein</fullName>
    </recommendedName>
</protein>
<sequence length="334" mass="38936">MSKLRFLSVNSVFFLFAFMWLLYGWNGWNGDRDAYELYYNTRTTLGDWGREIGYGYLNITANSLDLKFQHFQIVVAFITLVILLDYFLKAYKHPLVCTILFFLLFFPLDYVLMRNFLAFAVCLQAIHVLMTRGARILYVVLILAASTIHQSSVFLLVFLGCGSNRVTPALNFIFMLLLFYIFYFVLRSLIVLPDGIAAHLAYYATSLKSSLANVGVHLFSTLLMCAALLVERKSLLSIECRFVRDRQLAFMFNFNIFSLFLVVLYFESEIFVRLLRFIIFLNLMFCLNSLFIKRQDYLFILLYILIFSLYAVLFFIAPVAGLSIEPMMYRNLIM</sequence>
<feature type="transmembrane region" description="Helical" evidence="1">
    <location>
        <begin position="7"/>
        <end position="25"/>
    </location>
</feature>
<dbReference type="InterPro" id="IPR049458">
    <property type="entry name" value="EpsG-like"/>
</dbReference>
<reference evidence="2" key="1">
    <citation type="submission" date="2019-02" db="EMBL/GenBank/DDBJ databases">
        <authorList>
            <consortium name="Genoscope - CEA"/>
            <person name="William W."/>
        </authorList>
    </citation>
    <scope>NUCLEOTIDE SEQUENCE [LARGE SCALE GENOMIC DNA]</scope>
    <source>
        <strain evidence="2">YSy11</strain>
    </source>
</reference>
<keyword evidence="1" id="KW-1133">Transmembrane helix</keyword>
<feature type="transmembrane region" description="Helical" evidence="1">
    <location>
        <begin position="299"/>
        <end position="324"/>
    </location>
</feature>
<dbReference type="EMBL" id="LR215729">
    <property type="protein sequence ID" value="VEV98508.1"/>
    <property type="molecule type" value="Genomic_DNA"/>
</dbReference>
<feature type="transmembrane region" description="Helical" evidence="1">
    <location>
        <begin position="250"/>
        <end position="268"/>
    </location>
</feature>
<dbReference type="RefSeq" id="WP_150548950.1">
    <property type="nucleotide sequence ID" value="NZ_LR215729.2"/>
</dbReference>
<name>A0A653E7A9_9PSED</name>